<dbReference type="Gene3D" id="1.10.1240.10">
    <property type="entry name" value="Methionine synthase domain"/>
    <property type="match status" value="1"/>
</dbReference>
<dbReference type="AlphaFoldDB" id="D9SRP0"/>
<dbReference type="HOGENOM" id="CLU_064060_0_0_9"/>
<dbReference type="RefSeq" id="WP_010074813.1">
    <property type="nucleotide sequence ID" value="NC_014393.1"/>
</dbReference>
<dbReference type="STRING" id="573061.Clocel_0636"/>
<evidence type="ECO:0000313" key="5">
    <source>
        <dbReference type="Proteomes" id="UP000002730"/>
    </source>
</evidence>
<dbReference type="OrthoDB" id="5756833at2"/>
<feature type="domain" description="B12-binding" evidence="3">
    <location>
        <begin position="171"/>
        <end position="296"/>
    </location>
</feature>
<dbReference type="PANTHER" id="PTHR46558:SF13">
    <property type="entry name" value="HTH-TYPE TRANSCRIPTIONAL REGULATOR IMMR"/>
    <property type="match status" value="1"/>
</dbReference>
<name>D9SRP0_CLOC7</name>
<accession>D9SRP0</accession>
<evidence type="ECO:0000259" key="3">
    <source>
        <dbReference type="PROSITE" id="PS51332"/>
    </source>
</evidence>
<dbReference type="Gene3D" id="1.10.260.40">
    <property type="entry name" value="lambda repressor-like DNA-binding domains"/>
    <property type="match status" value="1"/>
</dbReference>
<dbReference type="EMBL" id="CP002160">
    <property type="protein sequence ID" value="ADL50407.1"/>
    <property type="molecule type" value="Genomic_DNA"/>
</dbReference>
<dbReference type="Pfam" id="PF02310">
    <property type="entry name" value="B12-binding"/>
    <property type="match status" value="1"/>
</dbReference>
<dbReference type="SUPFAM" id="SSF52242">
    <property type="entry name" value="Cobalamin (vitamin B12)-binding domain"/>
    <property type="match status" value="1"/>
</dbReference>
<dbReference type="InterPro" id="IPR001387">
    <property type="entry name" value="Cro/C1-type_HTH"/>
</dbReference>
<dbReference type="KEGG" id="ccb:Clocel_0636"/>
<feature type="domain" description="HTH cro/C1-type" evidence="2">
    <location>
        <begin position="9"/>
        <end position="63"/>
    </location>
</feature>
<dbReference type="Pfam" id="PF02607">
    <property type="entry name" value="B12-binding_2"/>
    <property type="match status" value="1"/>
</dbReference>
<dbReference type="Pfam" id="PF01381">
    <property type="entry name" value="HTH_3"/>
    <property type="match status" value="1"/>
</dbReference>
<evidence type="ECO:0000313" key="4">
    <source>
        <dbReference type="EMBL" id="ADL50407.1"/>
    </source>
</evidence>
<dbReference type="eggNOG" id="COG5012">
    <property type="taxonomic scope" value="Bacteria"/>
</dbReference>
<dbReference type="SMART" id="SM00530">
    <property type="entry name" value="HTH_XRE"/>
    <property type="match status" value="1"/>
</dbReference>
<keyword evidence="1" id="KW-0238">DNA-binding</keyword>
<dbReference type="PROSITE" id="PS50943">
    <property type="entry name" value="HTH_CROC1"/>
    <property type="match status" value="1"/>
</dbReference>
<dbReference type="GO" id="GO:0046872">
    <property type="term" value="F:metal ion binding"/>
    <property type="evidence" value="ECO:0007669"/>
    <property type="project" value="InterPro"/>
</dbReference>
<dbReference type="Gene3D" id="3.40.50.280">
    <property type="entry name" value="Cobalamin-binding domain"/>
    <property type="match status" value="1"/>
</dbReference>
<dbReference type="InterPro" id="IPR010982">
    <property type="entry name" value="Lambda_DNA-bd_dom_sf"/>
</dbReference>
<dbReference type="SUPFAM" id="SSF47413">
    <property type="entry name" value="lambda repressor-like DNA-binding domains"/>
    <property type="match status" value="1"/>
</dbReference>
<proteinExistence type="predicted"/>
<dbReference type="PROSITE" id="PS51332">
    <property type="entry name" value="B12_BINDING"/>
    <property type="match status" value="1"/>
</dbReference>
<dbReference type="PANTHER" id="PTHR46558">
    <property type="entry name" value="TRACRIPTIONAL REGULATORY PROTEIN-RELATED-RELATED"/>
    <property type="match status" value="1"/>
</dbReference>
<dbReference type="Proteomes" id="UP000002730">
    <property type="component" value="Chromosome"/>
</dbReference>
<dbReference type="InterPro" id="IPR003759">
    <property type="entry name" value="Cbl-bd_cap"/>
</dbReference>
<dbReference type="InterPro" id="IPR036724">
    <property type="entry name" value="Cobalamin-bd_sf"/>
</dbReference>
<sequence>MNNSLANRIKDLRKNNGYTQKELSSLLGIGQTTVANYEQGTRIPDTEKLNKMADLFEVTLDYLLGRNEKISPSNKEVKSKTIDLKSANETYLEYLLKGDSKKARKFILSLHEEGIKIDYIFFNILDKVLKNVGILWEKGIIDVWKEHFISEVTIDVMKEIKFREENRNHKSISIIALNPGSELHNIGLRMISDILELEGYHVIYLGSNVPVQSLIKGIEIENPKFIAISVTLEHHIDSAIYMISAIKNYFGKSSPKIVIGGSAFINYDKVCERTGADYYSLVLDDILDILNNTKAY</sequence>
<dbReference type="GO" id="GO:0031419">
    <property type="term" value="F:cobalamin binding"/>
    <property type="evidence" value="ECO:0007669"/>
    <property type="project" value="InterPro"/>
</dbReference>
<dbReference type="CDD" id="cd00093">
    <property type="entry name" value="HTH_XRE"/>
    <property type="match status" value="1"/>
</dbReference>
<evidence type="ECO:0000259" key="2">
    <source>
        <dbReference type="PROSITE" id="PS50943"/>
    </source>
</evidence>
<keyword evidence="5" id="KW-1185">Reference proteome</keyword>
<gene>
    <name evidence="4" type="ordered locus">Clocel_0636</name>
</gene>
<dbReference type="InterPro" id="IPR006158">
    <property type="entry name" value="Cobalamin-bd"/>
</dbReference>
<evidence type="ECO:0000256" key="1">
    <source>
        <dbReference type="ARBA" id="ARBA00023125"/>
    </source>
</evidence>
<reference evidence="4 5" key="1">
    <citation type="submission" date="2010-08" db="EMBL/GenBank/DDBJ databases">
        <title>Complete sequence of Clostridium cellulovorans 743B.</title>
        <authorList>
            <consortium name="US DOE Joint Genome Institute"/>
            <person name="Lucas S."/>
            <person name="Copeland A."/>
            <person name="Lapidus A."/>
            <person name="Cheng J.-F."/>
            <person name="Bruce D."/>
            <person name="Goodwin L."/>
            <person name="Pitluck S."/>
            <person name="Chertkov O."/>
            <person name="Detter J.C."/>
            <person name="Han C."/>
            <person name="Tapia R."/>
            <person name="Land M."/>
            <person name="Hauser L."/>
            <person name="Chang Y.-J."/>
            <person name="Jeffries C."/>
            <person name="Kyrpides N."/>
            <person name="Ivanova N."/>
            <person name="Mikhailova N."/>
            <person name="Hemme C.L."/>
            <person name="Woyke T."/>
        </authorList>
    </citation>
    <scope>NUCLEOTIDE SEQUENCE [LARGE SCALE GENOMIC DNA]</scope>
    <source>
        <strain evidence="5">ATCC 35296 / DSM 3052 / OCM 3 / 743B</strain>
    </source>
</reference>
<organism evidence="4 5">
    <name type="scientific">Clostridium cellulovorans (strain ATCC 35296 / DSM 3052 / OCM 3 / 743B)</name>
    <dbReference type="NCBI Taxonomy" id="573061"/>
    <lineage>
        <taxon>Bacteria</taxon>
        <taxon>Bacillati</taxon>
        <taxon>Bacillota</taxon>
        <taxon>Clostridia</taxon>
        <taxon>Eubacteriales</taxon>
        <taxon>Clostridiaceae</taxon>
        <taxon>Clostridium</taxon>
    </lineage>
</organism>
<protein>
    <submittedName>
        <fullName evidence="4">Transcriptional regulator, XRE family</fullName>
    </submittedName>
</protein>
<dbReference type="GO" id="GO:0003677">
    <property type="term" value="F:DNA binding"/>
    <property type="evidence" value="ECO:0007669"/>
    <property type="project" value="UniProtKB-KW"/>
</dbReference>
<dbReference type="InterPro" id="IPR036594">
    <property type="entry name" value="Meth_synthase_dom"/>
</dbReference>